<dbReference type="EMBL" id="VIFM01000109">
    <property type="protein sequence ID" value="TQF13169.1"/>
    <property type="molecule type" value="Genomic_DNA"/>
</dbReference>
<dbReference type="AlphaFoldDB" id="A0A540WVY6"/>
<evidence type="ECO:0008006" key="4">
    <source>
        <dbReference type="Google" id="ProtNLM"/>
    </source>
</evidence>
<dbReference type="RefSeq" id="WP_141645090.1">
    <property type="nucleotide sequence ID" value="NZ_VIFM01000109.1"/>
</dbReference>
<feature type="transmembrane region" description="Helical" evidence="1">
    <location>
        <begin position="71"/>
        <end position="90"/>
    </location>
</feature>
<sequence length="292" mass="30813">MDEKPVGVMKVSRPWSFVAPVFATCVGLWAASAHGVRPAAFLPNLVAIVLGGAGFMLLTRGPWESHRRAERVLPVLACLAIAATLAAPGLEGVHRWWSLGPVRVNASAAFLPWLLLGVASRGAWPRWLACGLMVLVQGFHLLQPDASQATALALATLPLLVGGDFVNRRVGIPIAMVLLGLVVVTWTRSDPLAPVDHVERILVLIVSRGALGVFLAIAAMTGLLLPGLLAARSRDSRTARLGVAFVLYFAALVGSTFFGNFPVPVLGAGAGTVLGWWAMLTVLGVHVPALRE</sequence>
<dbReference type="Proteomes" id="UP000315369">
    <property type="component" value="Unassembled WGS sequence"/>
</dbReference>
<keyword evidence="1" id="KW-1133">Transmembrane helix</keyword>
<evidence type="ECO:0000313" key="2">
    <source>
        <dbReference type="EMBL" id="TQF13169.1"/>
    </source>
</evidence>
<feature type="transmembrane region" description="Helical" evidence="1">
    <location>
        <begin position="146"/>
        <end position="163"/>
    </location>
</feature>
<evidence type="ECO:0000313" key="3">
    <source>
        <dbReference type="Proteomes" id="UP000315369"/>
    </source>
</evidence>
<feature type="transmembrane region" description="Helical" evidence="1">
    <location>
        <begin position="265"/>
        <end position="287"/>
    </location>
</feature>
<dbReference type="OrthoDB" id="5520726at2"/>
<protein>
    <recommendedName>
        <fullName evidence="4">Peptidoglycan polymerase</fullName>
    </recommendedName>
</protein>
<feature type="transmembrane region" description="Helical" evidence="1">
    <location>
        <begin position="201"/>
        <end position="229"/>
    </location>
</feature>
<proteinExistence type="predicted"/>
<keyword evidence="1" id="KW-0472">Membrane</keyword>
<evidence type="ECO:0000256" key="1">
    <source>
        <dbReference type="SAM" id="Phobius"/>
    </source>
</evidence>
<accession>A0A540WVY6</accession>
<organism evidence="2 3">
    <name type="scientific">Myxococcus llanfairpwllgwyngyllgogerychwyrndrobwllllantysiliogogogochensis</name>
    <dbReference type="NCBI Taxonomy" id="2590453"/>
    <lineage>
        <taxon>Bacteria</taxon>
        <taxon>Pseudomonadati</taxon>
        <taxon>Myxococcota</taxon>
        <taxon>Myxococcia</taxon>
        <taxon>Myxococcales</taxon>
        <taxon>Cystobacterineae</taxon>
        <taxon>Myxococcaceae</taxon>
        <taxon>Myxococcus</taxon>
    </lineage>
</organism>
<name>A0A540WVY6_9BACT</name>
<reference evidence="2 3" key="1">
    <citation type="submission" date="2019-06" db="EMBL/GenBank/DDBJ databases">
        <authorList>
            <person name="Livingstone P."/>
            <person name="Whitworth D."/>
        </authorList>
    </citation>
    <scope>NUCLEOTIDE SEQUENCE [LARGE SCALE GENOMIC DNA]</scope>
    <source>
        <strain evidence="2 3">AM401</strain>
    </source>
</reference>
<gene>
    <name evidence="2" type="ORF">FJV41_25140</name>
</gene>
<feature type="transmembrane region" description="Helical" evidence="1">
    <location>
        <begin position="170"/>
        <end position="189"/>
    </location>
</feature>
<keyword evidence="3" id="KW-1185">Reference proteome</keyword>
<feature type="transmembrane region" description="Helical" evidence="1">
    <location>
        <begin position="241"/>
        <end position="259"/>
    </location>
</feature>
<comment type="caution">
    <text evidence="2">The sequence shown here is derived from an EMBL/GenBank/DDBJ whole genome shotgun (WGS) entry which is preliminary data.</text>
</comment>
<feature type="transmembrane region" description="Helical" evidence="1">
    <location>
        <begin position="40"/>
        <end position="59"/>
    </location>
</feature>
<keyword evidence="1" id="KW-0812">Transmembrane</keyword>